<dbReference type="EMBL" id="CAFBMH010000094">
    <property type="protein sequence ID" value="CAB4921974.1"/>
    <property type="molecule type" value="Genomic_DNA"/>
</dbReference>
<dbReference type="EMBL" id="CAEZYR010000005">
    <property type="protein sequence ID" value="CAB4727143.1"/>
    <property type="molecule type" value="Genomic_DNA"/>
</dbReference>
<dbReference type="Pfam" id="PF00107">
    <property type="entry name" value="ADH_zinc_N"/>
    <property type="match status" value="1"/>
</dbReference>
<dbReference type="SMART" id="SM00829">
    <property type="entry name" value="PKS_ER"/>
    <property type="match status" value="1"/>
</dbReference>
<organism evidence="2">
    <name type="scientific">freshwater metagenome</name>
    <dbReference type="NCBI Taxonomy" id="449393"/>
    <lineage>
        <taxon>unclassified sequences</taxon>
        <taxon>metagenomes</taxon>
        <taxon>ecological metagenomes</taxon>
    </lineage>
</organism>
<dbReference type="GO" id="GO:0016491">
    <property type="term" value="F:oxidoreductase activity"/>
    <property type="evidence" value="ECO:0007669"/>
    <property type="project" value="InterPro"/>
</dbReference>
<dbReference type="PANTHER" id="PTHR43677:SF4">
    <property type="entry name" value="QUINONE OXIDOREDUCTASE-LIKE PROTEIN 2"/>
    <property type="match status" value="1"/>
</dbReference>
<proteinExistence type="predicted"/>
<dbReference type="InterPro" id="IPR011032">
    <property type="entry name" value="GroES-like_sf"/>
</dbReference>
<name>A0A6J6RXB0_9ZZZZ</name>
<dbReference type="Gene3D" id="3.40.50.720">
    <property type="entry name" value="NAD(P)-binding Rossmann-like Domain"/>
    <property type="match status" value="1"/>
</dbReference>
<dbReference type="SUPFAM" id="SSF50129">
    <property type="entry name" value="GroES-like"/>
    <property type="match status" value="1"/>
</dbReference>
<evidence type="ECO:0000259" key="1">
    <source>
        <dbReference type="SMART" id="SM00829"/>
    </source>
</evidence>
<dbReference type="AlphaFoldDB" id="A0A6J6RXB0"/>
<dbReference type="InterPro" id="IPR013154">
    <property type="entry name" value="ADH-like_N"/>
</dbReference>
<evidence type="ECO:0000313" key="4">
    <source>
        <dbReference type="EMBL" id="CAB4921974.1"/>
    </source>
</evidence>
<dbReference type="Gene3D" id="3.90.180.10">
    <property type="entry name" value="Medium-chain alcohol dehydrogenases, catalytic domain"/>
    <property type="match status" value="1"/>
</dbReference>
<evidence type="ECO:0000313" key="3">
    <source>
        <dbReference type="EMBL" id="CAB4827526.1"/>
    </source>
</evidence>
<feature type="domain" description="Enoyl reductase (ER)" evidence="1">
    <location>
        <begin position="11"/>
        <end position="322"/>
    </location>
</feature>
<dbReference type="Pfam" id="PF08240">
    <property type="entry name" value="ADH_N"/>
    <property type="match status" value="1"/>
</dbReference>
<evidence type="ECO:0000313" key="5">
    <source>
        <dbReference type="EMBL" id="CAB5022613.1"/>
    </source>
</evidence>
<reference evidence="2" key="1">
    <citation type="submission" date="2020-05" db="EMBL/GenBank/DDBJ databases">
        <authorList>
            <person name="Chiriac C."/>
            <person name="Salcher M."/>
            <person name="Ghai R."/>
            <person name="Kavagutti S V."/>
        </authorList>
    </citation>
    <scope>NUCLEOTIDE SEQUENCE</scope>
</reference>
<evidence type="ECO:0000313" key="2">
    <source>
        <dbReference type="EMBL" id="CAB4727143.1"/>
    </source>
</evidence>
<sequence>MRIWRLHELGDPLDVLHIEEAVPPEAGAGELQVAIDAVGLAFPDVLMCQGKYQAPTPIPFTPGGEWAGRVLALGEGVHGFAVGDRVLASSGRGLAEIGVANAKRTWKLPDELPAEKAVALVVNYGTTYFALHDRGHLAAGETLLVTGASGGTGSAAIQLGLAAGARVIAVAGGADKAAACRDLGAHVVIDHRANPAWVDLVREATDGRGVDVAYDPVGGDTFHQVRRCMAWDGRLLVIGFVGGIADAPTNHILLKNYSVVGVHWGASLARDPGSLDRQLSALLALAADGRIDPLLHPPYAMADGARAVQDMLERKVTGKVVVRVQG</sequence>
<dbReference type="InterPro" id="IPR020843">
    <property type="entry name" value="ER"/>
</dbReference>
<dbReference type="InterPro" id="IPR051397">
    <property type="entry name" value="Zn-ADH-like_protein"/>
</dbReference>
<protein>
    <submittedName>
        <fullName evidence="2">Unannotated protein</fullName>
    </submittedName>
</protein>
<dbReference type="SUPFAM" id="SSF51735">
    <property type="entry name" value="NAD(P)-binding Rossmann-fold domains"/>
    <property type="match status" value="1"/>
</dbReference>
<dbReference type="CDD" id="cd08241">
    <property type="entry name" value="QOR1"/>
    <property type="match status" value="1"/>
</dbReference>
<dbReference type="PANTHER" id="PTHR43677">
    <property type="entry name" value="SHORT-CHAIN DEHYDROGENASE/REDUCTASE"/>
    <property type="match status" value="1"/>
</dbReference>
<dbReference type="EMBL" id="CAFABA010000037">
    <property type="protein sequence ID" value="CAB4827526.1"/>
    <property type="molecule type" value="Genomic_DNA"/>
</dbReference>
<accession>A0A6J6RXB0</accession>
<dbReference type="EMBL" id="CAFBOS010000256">
    <property type="protein sequence ID" value="CAB5022613.1"/>
    <property type="molecule type" value="Genomic_DNA"/>
</dbReference>
<gene>
    <name evidence="2" type="ORF">UFOPK2754_00232</name>
    <name evidence="3" type="ORF">UFOPK3139_01130</name>
    <name evidence="4" type="ORF">UFOPK3543_02138</name>
    <name evidence="5" type="ORF">UFOPK3967_02858</name>
</gene>
<dbReference type="InterPro" id="IPR013149">
    <property type="entry name" value="ADH-like_C"/>
</dbReference>
<dbReference type="InterPro" id="IPR036291">
    <property type="entry name" value="NAD(P)-bd_dom_sf"/>
</dbReference>